<evidence type="ECO:0000256" key="3">
    <source>
        <dbReference type="SAM" id="Coils"/>
    </source>
</evidence>
<reference evidence="4" key="1">
    <citation type="journal article" date="2020" name="mSystems">
        <title>Genome- and Community-Level Interaction Insights into Carbon Utilization and Element Cycling Functions of Hydrothermarchaeota in Hydrothermal Sediment.</title>
        <authorList>
            <person name="Zhou Z."/>
            <person name="Liu Y."/>
            <person name="Xu W."/>
            <person name="Pan J."/>
            <person name="Luo Z.H."/>
            <person name="Li M."/>
        </authorList>
    </citation>
    <scope>NUCLEOTIDE SEQUENCE [LARGE SCALE GENOMIC DNA]</scope>
    <source>
        <strain evidence="4">HyVt-535</strain>
    </source>
</reference>
<dbReference type="InterPro" id="IPR009252">
    <property type="entry name" value="Cell_div_ZapB"/>
</dbReference>
<evidence type="ECO:0000313" key="4">
    <source>
        <dbReference type="EMBL" id="HHH13187.1"/>
    </source>
</evidence>
<feature type="coiled-coil region" evidence="3">
    <location>
        <begin position="14"/>
        <end position="62"/>
    </location>
</feature>
<keyword evidence="2" id="KW-0717">Septation</keyword>
<dbReference type="AlphaFoldDB" id="A0A7C5N9N3"/>
<organism evidence="4">
    <name type="scientific">Thiolapillus brandeum</name>
    <dbReference type="NCBI Taxonomy" id="1076588"/>
    <lineage>
        <taxon>Bacteria</taxon>
        <taxon>Pseudomonadati</taxon>
        <taxon>Pseudomonadota</taxon>
        <taxon>Gammaproteobacteria</taxon>
        <taxon>Chromatiales</taxon>
        <taxon>Sedimenticolaceae</taxon>
        <taxon>Thiolapillus</taxon>
    </lineage>
</organism>
<sequence>MNSGKASSPASQAFEALEQQVSALIETCAYLKEENRLLRAQQERLQEERAALMEKNHTARSRVDAIISRLKSLEANT</sequence>
<comment type="caution">
    <text evidence="4">The sequence shown here is derived from an EMBL/GenBank/DDBJ whole genome shotgun (WGS) entry which is preliminary data.</text>
</comment>
<gene>
    <name evidence="4" type="ORF">ENJ98_03030</name>
</gene>
<dbReference type="NCBIfam" id="TIGR02449">
    <property type="entry name" value="TIGR02449 family protein"/>
    <property type="match status" value="1"/>
</dbReference>
<evidence type="ECO:0000256" key="1">
    <source>
        <dbReference type="ARBA" id="ARBA00023054"/>
    </source>
</evidence>
<keyword evidence="2" id="KW-0132">Cell division</keyword>
<dbReference type="GO" id="GO:0005737">
    <property type="term" value="C:cytoplasm"/>
    <property type="evidence" value="ECO:0007669"/>
    <property type="project" value="InterPro"/>
</dbReference>
<protein>
    <submittedName>
        <fullName evidence="4">TIGR02449 family protein</fullName>
    </submittedName>
</protein>
<keyword evidence="2" id="KW-0131">Cell cycle</keyword>
<dbReference type="Gene3D" id="1.20.5.340">
    <property type="match status" value="1"/>
</dbReference>
<proteinExistence type="predicted"/>
<keyword evidence="1 3" id="KW-0175">Coiled coil</keyword>
<dbReference type="GO" id="GO:0043093">
    <property type="term" value="P:FtsZ-dependent cytokinesis"/>
    <property type="evidence" value="ECO:0007669"/>
    <property type="project" value="InterPro"/>
</dbReference>
<evidence type="ECO:0000256" key="2">
    <source>
        <dbReference type="ARBA" id="ARBA00023210"/>
    </source>
</evidence>
<dbReference type="Pfam" id="PF06005">
    <property type="entry name" value="ZapB"/>
    <property type="match status" value="1"/>
</dbReference>
<dbReference type="EMBL" id="DROM01000185">
    <property type="protein sequence ID" value="HHH13187.1"/>
    <property type="molecule type" value="Genomic_DNA"/>
</dbReference>
<name>A0A7C5N9N3_9GAMM</name>
<dbReference type="InterPro" id="IPR012662">
    <property type="entry name" value="CHP02449"/>
</dbReference>
<accession>A0A7C5N9N3</accession>
<dbReference type="GO" id="GO:0000917">
    <property type="term" value="P:division septum assembly"/>
    <property type="evidence" value="ECO:0007669"/>
    <property type="project" value="UniProtKB-KW"/>
</dbReference>
<dbReference type="Proteomes" id="UP000886100">
    <property type="component" value="Unassembled WGS sequence"/>
</dbReference>